<dbReference type="EMBL" id="UYYG01000308">
    <property type="protein sequence ID" value="VDN54148.1"/>
    <property type="molecule type" value="Genomic_DNA"/>
</dbReference>
<dbReference type="STRING" id="318479.A0A0N4URN3"/>
<accession>A0A0N4URN3</accession>
<feature type="region of interest" description="Disordered" evidence="1">
    <location>
        <begin position="1"/>
        <end position="29"/>
    </location>
</feature>
<gene>
    <name evidence="2" type="ORF">DME_LOCUS4121</name>
</gene>
<dbReference type="Proteomes" id="UP000274756">
    <property type="component" value="Unassembled WGS sequence"/>
</dbReference>
<dbReference type="WBParaSite" id="DME_0001071501-mRNA-1">
    <property type="protein sequence ID" value="DME_0001071501-mRNA-1"/>
    <property type="gene ID" value="DME_0001071501"/>
</dbReference>
<protein>
    <submittedName>
        <fullName evidence="2 5">Uncharacterized protein</fullName>
    </submittedName>
</protein>
<sequence length="437" mass="47852">MSSSGVDEAQLELPSSGGEANYASNSDSGVTRRSFGRFHLAKLYWSANSVASSGDMSLFNAFDWPSVDGVSAGRAVTVGALCRIICSKTSYESLPDSQLAQFYKVLYESLLEKDRLILCSLIYYGSNIFRLDLRGVEVLLPVLVDAIDIILTESSKLRLHPSISGIEMRRACLNMLSSIICWPTTFNSTRIAGLKISKKLLQQVIVSENCCVSFIRSVVSSICDNLCKPHWSSDLSVCLAAIDCLNALSSISHCLLFYKRDLSTGFLIVTSLCRFINNQLMKPPPLHSRDLHSSVVAAFSSLAVWLCAAPLLAETESCLTTITETIELGTTGGKNLVRTPMEERKAASIRVNDAAENLLHVLFTAVVNFLPLNFIYKLNANLGHIDSLGDSSSNNSHHSIVVVCYLSQELEAELFCSSFLVLFLFVIPEGIFVESDL</sequence>
<reference evidence="2 4" key="2">
    <citation type="submission" date="2018-11" db="EMBL/GenBank/DDBJ databases">
        <authorList>
            <consortium name="Pathogen Informatics"/>
        </authorList>
    </citation>
    <scope>NUCLEOTIDE SEQUENCE [LARGE SCALE GENOMIC DNA]</scope>
</reference>
<reference evidence="5" key="1">
    <citation type="submission" date="2017-02" db="UniProtKB">
        <authorList>
            <consortium name="WormBaseParasite"/>
        </authorList>
    </citation>
    <scope>IDENTIFICATION</scope>
</reference>
<name>A0A0N4URN3_DRAME</name>
<dbReference type="Proteomes" id="UP000038040">
    <property type="component" value="Unplaced"/>
</dbReference>
<keyword evidence="4" id="KW-1185">Reference proteome</keyword>
<dbReference type="OrthoDB" id="10009983at2759"/>
<dbReference type="InterPro" id="IPR039930">
    <property type="entry name" value="RALGAPB"/>
</dbReference>
<evidence type="ECO:0000256" key="1">
    <source>
        <dbReference type="SAM" id="MobiDB-lite"/>
    </source>
</evidence>
<dbReference type="AlphaFoldDB" id="A0A0N4URN3"/>
<evidence type="ECO:0000313" key="2">
    <source>
        <dbReference type="EMBL" id="VDN54148.1"/>
    </source>
</evidence>
<dbReference type="GO" id="GO:0005096">
    <property type="term" value="F:GTPase activator activity"/>
    <property type="evidence" value="ECO:0007669"/>
    <property type="project" value="InterPro"/>
</dbReference>
<organism evidence="3 5">
    <name type="scientific">Dracunculus medinensis</name>
    <name type="common">Guinea worm</name>
    <dbReference type="NCBI Taxonomy" id="318479"/>
    <lineage>
        <taxon>Eukaryota</taxon>
        <taxon>Metazoa</taxon>
        <taxon>Ecdysozoa</taxon>
        <taxon>Nematoda</taxon>
        <taxon>Chromadorea</taxon>
        <taxon>Rhabditida</taxon>
        <taxon>Spirurina</taxon>
        <taxon>Dracunculoidea</taxon>
        <taxon>Dracunculidae</taxon>
        <taxon>Dracunculus</taxon>
    </lineage>
</organism>
<evidence type="ECO:0000313" key="5">
    <source>
        <dbReference type="WBParaSite" id="DME_0001071501-mRNA-1"/>
    </source>
</evidence>
<evidence type="ECO:0000313" key="3">
    <source>
        <dbReference type="Proteomes" id="UP000038040"/>
    </source>
</evidence>
<dbReference type="PANTHER" id="PTHR21344:SF1">
    <property type="entry name" value="RAL GTPASE-ACTIVATING PROTEIN SUBUNIT BETA"/>
    <property type="match status" value="1"/>
</dbReference>
<dbReference type="PANTHER" id="PTHR21344">
    <property type="entry name" value="RAL GTPASE-ACTIVATING PROTEIN SUBUNIT BETA"/>
    <property type="match status" value="1"/>
</dbReference>
<proteinExistence type="predicted"/>
<evidence type="ECO:0000313" key="4">
    <source>
        <dbReference type="Proteomes" id="UP000274756"/>
    </source>
</evidence>